<sequence length="363" mass="40673">MIECMSMKQVWIGIAVCLCLSCTRMRDGQEGVVLDLTETGTDTLGFCDVFDVVGVVPLETKDECLLGYVSKVEVVDGNYYVLDGQRKAVFVFDGQGTFLRRIGIVGHGHGEYERASDFTVDRDRRRVVILCGSREVYMYDLQGRFVGKKDVSPWLVWKIASCPEGFVGSTEDATYSEGEMAYLFYAFDPEFHARGKWVGVRRDYAMSTAYFPLQKAGGKVFGFDGARNAVHVWDGQADSVRTAYAVRFASPMPGGMKGQEEYMRNMFFYDVLMGGAWGGDGLVLFYLHEARQHVAVFAPDGERRMSGPYRDIFPDLYVGREGEVLIVPSAARFLELVRRHPDVVPGAPVSEDGNHVVLRCRLR</sequence>
<dbReference type="InterPro" id="IPR011042">
    <property type="entry name" value="6-blade_b-propeller_TolB-like"/>
</dbReference>
<protein>
    <recommendedName>
        <fullName evidence="2">6-bladed beta-propeller</fullName>
    </recommendedName>
</protein>
<reference evidence="1" key="1">
    <citation type="submission" date="2019-11" db="EMBL/GenBank/DDBJ databases">
        <authorList>
            <person name="Feng L."/>
        </authorList>
    </citation>
    <scope>NUCLEOTIDE SEQUENCE</scope>
    <source>
        <strain evidence="1">PclaraLFYP37</strain>
    </source>
</reference>
<proteinExistence type="predicted"/>
<accession>A0A6N3CAB0</accession>
<dbReference type="Gene3D" id="2.120.10.30">
    <property type="entry name" value="TolB, C-terminal domain"/>
    <property type="match status" value="1"/>
</dbReference>
<evidence type="ECO:0008006" key="2">
    <source>
        <dbReference type="Google" id="ProtNLM"/>
    </source>
</evidence>
<dbReference type="SUPFAM" id="SSF101898">
    <property type="entry name" value="NHL repeat"/>
    <property type="match status" value="1"/>
</dbReference>
<name>A0A6N3CAB0_9BACT</name>
<dbReference type="RefSeq" id="WP_421901431.1">
    <property type="nucleotide sequence ID" value="NZ_CACRUT010000014.1"/>
</dbReference>
<dbReference type="AlphaFoldDB" id="A0A6N3CAB0"/>
<dbReference type="EMBL" id="CACRUT010000014">
    <property type="protein sequence ID" value="VYU13810.1"/>
    <property type="molecule type" value="Genomic_DNA"/>
</dbReference>
<gene>
    <name evidence="1" type="ORF">PCLFYP37_02010</name>
</gene>
<organism evidence="1">
    <name type="scientific">Paraprevotella clara</name>
    <dbReference type="NCBI Taxonomy" id="454154"/>
    <lineage>
        <taxon>Bacteria</taxon>
        <taxon>Pseudomonadati</taxon>
        <taxon>Bacteroidota</taxon>
        <taxon>Bacteroidia</taxon>
        <taxon>Bacteroidales</taxon>
        <taxon>Prevotellaceae</taxon>
        <taxon>Paraprevotella</taxon>
    </lineage>
</organism>
<dbReference type="Pfam" id="PF17170">
    <property type="entry name" value="DUF5128"/>
    <property type="match status" value="1"/>
</dbReference>
<evidence type="ECO:0000313" key="1">
    <source>
        <dbReference type="EMBL" id="VYU13810.1"/>
    </source>
</evidence>